<feature type="transmembrane region" description="Helical" evidence="2">
    <location>
        <begin position="12"/>
        <end position="32"/>
    </location>
</feature>
<evidence type="ECO:0000256" key="2">
    <source>
        <dbReference type="SAM" id="Phobius"/>
    </source>
</evidence>
<keyword evidence="4" id="KW-0808">Transferase</keyword>
<keyword evidence="2" id="KW-1133">Transmembrane helix</keyword>
<name>A0A292YTH0_9BACL</name>
<keyword evidence="2" id="KW-0812">Transmembrane</keyword>
<feature type="domain" description="Bacterial sugar transferase" evidence="3">
    <location>
        <begin position="6"/>
        <end position="183"/>
    </location>
</feature>
<evidence type="ECO:0000256" key="1">
    <source>
        <dbReference type="ARBA" id="ARBA00006464"/>
    </source>
</evidence>
<protein>
    <submittedName>
        <fullName evidence="4">Sugar transferase</fullName>
    </submittedName>
</protein>
<proteinExistence type="inferred from homology"/>
<comment type="similarity">
    <text evidence="1">Belongs to the bacterial sugar transferase family.</text>
</comment>
<keyword evidence="2" id="KW-0472">Membrane</keyword>
<dbReference type="Proteomes" id="UP000217785">
    <property type="component" value="Unassembled WGS sequence"/>
</dbReference>
<evidence type="ECO:0000313" key="4">
    <source>
        <dbReference type="EMBL" id="GAX92053.1"/>
    </source>
</evidence>
<comment type="caution">
    <text evidence="4">The sequence shown here is derived from an EMBL/GenBank/DDBJ whole genome shotgun (WGS) entry which is preliminary data.</text>
</comment>
<dbReference type="OrthoDB" id="9808602at2"/>
<dbReference type="PANTHER" id="PTHR30576">
    <property type="entry name" value="COLANIC BIOSYNTHESIS UDP-GLUCOSE LIPID CARRIER TRANSFERASE"/>
    <property type="match status" value="1"/>
</dbReference>
<accession>A0A292YTH0</accession>
<organism evidence="4 5">
    <name type="scientific">Effusibacillus lacus</name>
    <dbReference type="NCBI Taxonomy" id="1348429"/>
    <lineage>
        <taxon>Bacteria</taxon>
        <taxon>Bacillati</taxon>
        <taxon>Bacillota</taxon>
        <taxon>Bacilli</taxon>
        <taxon>Bacillales</taxon>
        <taxon>Alicyclobacillaceae</taxon>
        <taxon>Effusibacillus</taxon>
    </lineage>
</organism>
<dbReference type="AlphaFoldDB" id="A0A292YTH0"/>
<reference evidence="5" key="1">
    <citation type="submission" date="2017-07" db="EMBL/GenBank/DDBJ databases">
        <title>Draft genome sequence of Effusibacillus lacus strain skLN1.</title>
        <authorList>
            <person name="Watanabe M."/>
            <person name="Kojima H."/>
            <person name="Fukui M."/>
        </authorList>
    </citation>
    <scope>NUCLEOTIDE SEQUENCE [LARGE SCALE GENOMIC DNA]</scope>
    <source>
        <strain evidence="5">skLN1</strain>
    </source>
</reference>
<dbReference type="PANTHER" id="PTHR30576:SF10">
    <property type="entry name" value="SLL5057 PROTEIN"/>
    <property type="match status" value="1"/>
</dbReference>
<dbReference type="Pfam" id="PF02397">
    <property type="entry name" value="Bac_transf"/>
    <property type="match status" value="1"/>
</dbReference>
<evidence type="ECO:0000313" key="5">
    <source>
        <dbReference type="Proteomes" id="UP000217785"/>
    </source>
</evidence>
<dbReference type="InterPro" id="IPR003362">
    <property type="entry name" value="Bact_transf"/>
</dbReference>
<dbReference type="RefSeq" id="WP_096184452.1">
    <property type="nucleotide sequence ID" value="NZ_BDUF01000121.1"/>
</dbReference>
<gene>
    <name evidence="4" type="ORF">EFBL_3744</name>
</gene>
<evidence type="ECO:0000259" key="3">
    <source>
        <dbReference type="Pfam" id="PF02397"/>
    </source>
</evidence>
<dbReference type="EMBL" id="BDUF01000121">
    <property type="protein sequence ID" value="GAX92053.1"/>
    <property type="molecule type" value="Genomic_DNA"/>
</dbReference>
<dbReference type="GO" id="GO:0016780">
    <property type="term" value="F:phosphotransferase activity, for other substituted phosphate groups"/>
    <property type="evidence" value="ECO:0007669"/>
    <property type="project" value="TreeGrafter"/>
</dbReference>
<sequence>MYNYLKRTIDFSLAIVSLVLLSPLFLMISILIKIESKGPIFFTQKRAGQDGRLFTIYKFRSMRIDTPNVATDKLGDPSEYVTRVGRFIRKTSLDELPQLINILRGDMSFVGPRPALFNQYELIEERQRQGIHRIKPGLTGYAQIMGRDYICDEQKVAYDRFYLEHMSLSLDFKILFLTFFKVMNAENVKG</sequence>
<keyword evidence="5" id="KW-1185">Reference proteome</keyword>